<gene>
    <name evidence="2" type="ORF">AMTR_s00033p00185390</name>
</gene>
<dbReference type="KEGG" id="atr:18442554"/>
<dbReference type="OMA" id="MQVIAVE"/>
<proteinExistence type="predicted"/>
<dbReference type="eggNOG" id="ENOG502S2Y7">
    <property type="taxonomic scope" value="Eukaryota"/>
</dbReference>
<evidence type="ECO:0000313" key="3">
    <source>
        <dbReference type="Proteomes" id="UP000017836"/>
    </source>
</evidence>
<evidence type="ECO:0000256" key="1">
    <source>
        <dbReference type="SAM" id="MobiDB-lite"/>
    </source>
</evidence>
<sequence>MAMEVYCNSCNRDILCSMMQVIAVETALASAKSLPYLIGMMTSQSANSSILQLEADRIQGLDDALDVPVIKKGRQCAGGAESNGKNRTEVPDENKDDGETDDDDEDEDEDDDHDDDGGNEDDLSGEEGNENEGDDAEDDVEANGDGGSDDDDEDDDDDDDDEDGDEDDEDDEEDEEEDEEIPEPPTKKRK</sequence>
<organism evidence="2 3">
    <name type="scientific">Amborella trichopoda</name>
    <dbReference type="NCBI Taxonomy" id="13333"/>
    <lineage>
        <taxon>Eukaryota</taxon>
        <taxon>Viridiplantae</taxon>
        <taxon>Streptophyta</taxon>
        <taxon>Embryophyta</taxon>
        <taxon>Tracheophyta</taxon>
        <taxon>Spermatophyta</taxon>
        <taxon>Magnoliopsida</taxon>
        <taxon>Amborellales</taxon>
        <taxon>Amborellaceae</taxon>
        <taxon>Amborella</taxon>
    </lineage>
</organism>
<keyword evidence="3" id="KW-1185">Reference proteome</keyword>
<name>U5D1Q7_AMBTC</name>
<dbReference type="HOGENOM" id="CLU_1429833_0_0_1"/>
<dbReference type="AlphaFoldDB" id="U5D1Q7"/>
<evidence type="ECO:0000313" key="2">
    <source>
        <dbReference type="EMBL" id="ERN14298.1"/>
    </source>
</evidence>
<feature type="compositionally biased region" description="Acidic residues" evidence="1">
    <location>
        <begin position="94"/>
        <end position="182"/>
    </location>
</feature>
<dbReference type="PANTHER" id="PTHR35711:SF1">
    <property type="entry name" value="ECTODERMAL, ISOFORM F"/>
    <property type="match status" value="1"/>
</dbReference>
<dbReference type="Gramene" id="ERN14298">
    <property type="protein sequence ID" value="ERN14298"/>
    <property type="gene ID" value="AMTR_s00033p00185390"/>
</dbReference>
<dbReference type="PANTHER" id="PTHR35711">
    <property type="entry name" value="EXPRESSED PROTEIN"/>
    <property type="match status" value="1"/>
</dbReference>
<reference evidence="3" key="1">
    <citation type="journal article" date="2013" name="Science">
        <title>The Amborella genome and the evolution of flowering plants.</title>
        <authorList>
            <consortium name="Amborella Genome Project"/>
        </authorList>
    </citation>
    <scope>NUCLEOTIDE SEQUENCE [LARGE SCALE GENOMIC DNA]</scope>
</reference>
<accession>U5D1Q7</accession>
<dbReference type="Proteomes" id="UP000017836">
    <property type="component" value="Unassembled WGS sequence"/>
</dbReference>
<protein>
    <submittedName>
        <fullName evidence="2">Uncharacterized protein</fullName>
    </submittedName>
</protein>
<dbReference type="EMBL" id="KI392557">
    <property type="protein sequence ID" value="ERN14298.1"/>
    <property type="molecule type" value="Genomic_DNA"/>
</dbReference>
<feature type="compositionally biased region" description="Basic and acidic residues" evidence="1">
    <location>
        <begin position="84"/>
        <end position="93"/>
    </location>
</feature>
<feature type="region of interest" description="Disordered" evidence="1">
    <location>
        <begin position="75"/>
        <end position="190"/>
    </location>
</feature>